<evidence type="ECO:0000259" key="1">
    <source>
        <dbReference type="Pfam" id="PF00557"/>
    </source>
</evidence>
<protein>
    <submittedName>
        <fullName evidence="3">Amidopeptidase</fullName>
    </submittedName>
</protein>
<dbReference type="SUPFAM" id="SSF55920">
    <property type="entry name" value="Creatinase/aminopeptidase"/>
    <property type="match status" value="1"/>
</dbReference>
<dbReference type="Gene3D" id="3.40.350.10">
    <property type="entry name" value="Creatinase/prolidase N-terminal domain"/>
    <property type="match status" value="1"/>
</dbReference>
<dbReference type="InterPro" id="IPR029149">
    <property type="entry name" value="Creatin/AminoP/Spt16_N"/>
</dbReference>
<dbReference type="RefSeq" id="WP_207687227.1">
    <property type="nucleotide sequence ID" value="NZ_CP061799.1"/>
</dbReference>
<dbReference type="SUPFAM" id="SSF53092">
    <property type="entry name" value="Creatinase/prolidase N-terminal domain"/>
    <property type="match status" value="1"/>
</dbReference>
<evidence type="ECO:0000313" key="3">
    <source>
        <dbReference type="EMBL" id="QTA81156.1"/>
    </source>
</evidence>
<dbReference type="AlphaFoldDB" id="A0A975B9H6"/>
<organism evidence="3 4">
    <name type="scientific">Desulfonema limicola</name>
    <dbReference type="NCBI Taxonomy" id="45656"/>
    <lineage>
        <taxon>Bacteria</taxon>
        <taxon>Pseudomonadati</taxon>
        <taxon>Thermodesulfobacteriota</taxon>
        <taxon>Desulfobacteria</taxon>
        <taxon>Desulfobacterales</taxon>
        <taxon>Desulfococcaceae</taxon>
        <taxon>Desulfonema</taxon>
    </lineage>
</organism>
<accession>A0A975B9H6</accession>
<evidence type="ECO:0000313" key="4">
    <source>
        <dbReference type="Proteomes" id="UP000663720"/>
    </source>
</evidence>
<feature type="domain" description="Peptidase M24" evidence="1">
    <location>
        <begin position="149"/>
        <end position="382"/>
    </location>
</feature>
<proteinExistence type="predicted"/>
<dbReference type="PANTHER" id="PTHR46112:SF2">
    <property type="entry name" value="XAA-PRO AMINOPEPTIDASE P-RELATED"/>
    <property type="match status" value="1"/>
</dbReference>
<dbReference type="EMBL" id="CP061799">
    <property type="protein sequence ID" value="QTA81156.1"/>
    <property type="molecule type" value="Genomic_DNA"/>
</dbReference>
<dbReference type="Gene3D" id="3.90.230.10">
    <property type="entry name" value="Creatinase/methionine aminopeptidase superfamily"/>
    <property type="match status" value="1"/>
</dbReference>
<name>A0A975B9H6_9BACT</name>
<dbReference type="Proteomes" id="UP000663720">
    <property type="component" value="Chromosome"/>
</dbReference>
<dbReference type="InterPro" id="IPR000994">
    <property type="entry name" value="Pept_M24"/>
</dbReference>
<dbReference type="PANTHER" id="PTHR46112">
    <property type="entry name" value="AMINOPEPTIDASE"/>
    <property type="match status" value="1"/>
</dbReference>
<sequence length="399" mass="44147">MTDPELNTPKPELDARINKFQAYIQDKNMDGVLILQKSDLFYFTGTIQDSWLYIPAEGLPVLMVKKSAARAQAESELDKIIPLKSSAQIPEILRLQGFKMPVSLGMELDVLPANLFFSYQKLFKNCEIADISHEIRMLRAVKSDYEINMIKKAAQLADLVLENVKELIWEGMQEVELAGLVESAARKLGHQGTARMRLWGSELFYGHLMAGPSAAVPSFLSSPTGGTGTCPAVAQGAGFNLVKSREPILVDYVFAFNGYMSDQTRIFSIGELPDELVNAHKAMLDVQEMLQKEAKPGVKAGELYNMAVERASELGYADNFMGSGSDRIRFVGHGLGIELDEYPFIAKGQELTLQKNMVIALEPKLIFPDKGVVGIENTHLVVENGLEQLTKFGDEIILV</sequence>
<feature type="domain" description="Creatinase N-terminal" evidence="2">
    <location>
        <begin position="16"/>
        <end position="141"/>
    </location>
</feature>
<dbReference type="Pfam" id="PF00557">
    <property type="entry name" value="Peptidase_M24"/>
    <property type="match status" value="1"/>
</dbReference>
<reference evidence="3" key="1">
    <citation type="journal article" date="2021" name="Microb. Physiol.">
        <title>Proteogenomic Insights into the Physiology of Marine, Sulfate-Reducing, Filamentous Desulfonema limicola and Desulfonema magnum.</title>
        <authorList>
            <person name="Schnaars V."/>
            <person name="Wohlbrand L."/>
            <person name="Scheve S."/>
            <person name="Hinrichs C."/>
            <person name="Reinhardt R."/>
            <person name="Rabus R."/>
        </authorList>
    </citation>
    <scope>NUCLEOTIDE SEQUENCE</scope>
    <source>
        <strain evidence="3">5ac10</strain>
    </source>
</reference>
<dbReference type="InterPro" id="IPR050659">
    <property type="entry name" value="Peptidase_M24B"/>
</dbReference>
<dbReference type="KEGG" id="dli:dnl_34870"/>
<dbReference type="Pfam" id="PF01321">
    <property type="entry name" value="Creatinase_N"/>
    <property type="match status" value="1"/>
</dbReference>
<dbReference type="InterPro" id="IPR000587">
    <property type="entry name" value="Creatinase_N"/>
</dbReference>
<dbReference type="InterPro" id="IPR036005">
    <property type="entry name" value="Creatinase/aminopeptidase-like"/>
</dbReference>
<evidence type="ECO:0000259" key="2">
    <source>
        <dbReference type="Pfam" id="PF01321"/>
    </source>
</evidence>
<keyword evidence="4" id="KW-1185">Reference proteome</keyword>
<gene>
    <name evidence="3" type="ORF">dnl_34870</name>
</gene>